<name>A0ABW0GQ72_9MICO</name>
<gene>
    <name evidence="2" type="ORF">ACFPJ6_09270</name>
</gene>
<dbReference type="InterPro" id="IPR011051">
    <property type="entry name" value="RmlC_Cupin_sf"/>
</dbReference>
<dbReference type="Gene3D" id="2.60.120.10">
    <property type="entry name" value="Jelly Rolls"/>
    <property type="match status" value="1"/>
</dbReference>
<reference evidence="3" key="1">
    <citation type="journal article" date="2019" name="Int. J. Syst. Evol. Microbiol.">
        <title>The Global Catalogue of Microorganisms (GCM) 10K type strain sequencing project: providing services to taxonomists for standard genome sequencing and annotation.</title>
        <authorList>
            <consortium name="The Broad Institute Genomics Platform"/>
            <consortium name="The Broad Institute Genome Sequencing Center for Infectious Disease"/>
            <person name="Wu L."/>
            <person name="Ma J."/>
        </authorList>
    </citation>
    <scope>NUCLEOTIDE SEQUENCE [LARGE SCALE GENOMIC DNA]</scope>
    <source>
        <strain evidence="3">CCUG 43114</strain>
    </source>
</reference>
<proteinExistence type="predicted"/>
<keyword evidence="3" id="KW-1185">Reference proteome</keyword>
<comment type="caution">
    <text evidence="2">The sequence shown here is derived from an EMBL/GenBank/DDBJ whole genome shotgun (WGS) entry which is preliminary data.</text>
</comment>
<dbReference type="SUPFAM" id="SSF51182">
    <property type="entry name" value="RmlC-like cupins"/>
    <property type="match status" value="1"/>
</dbReference>
<dbReference type="InterPro" id="IPR013096">
    <property type="entry name" value="Cupin_2"/>
</dbReference>
<accession>A0ABW0GQ72</accession>
<dbReference type="Pfam" id="PF07883">
    <property type="entry name" value="Cupin_2"/>
    <property type="match status" value="1"/>
</dbReference>
<feature type="domain" description="Cupin type-2" evidence="1">
    <location>
        <begin position="35"/>
        <end position="92"/>
    </location>
</feature>
<organism evidence="2 3">
    <name type="scientific">Aquipuribacter nitratireducens</name>
    <dbReference type="NCBI Taxonomy" id="650104"/>
    <lineage>
        <taxon>Bacteria</taxon>
        <taxon>Bacillati</taxon>
        <taxon>Actinomycetota</taxon>
        <taxon>Actinomycetes</taxon>
        <taxon>Micrococcales</taxon>
        <taxon>Intrasporangiaceae</taxon>
        <taxon>Aquipuribacter</taxon>
    </lineage>
</organism>
<evidence type="ECO:0000313" key="3">
    <source>
        <dbReference type="Proteomes" id="UP001596122"/>
    </source>
</evidence>
<dbReference type="CDD" id="cd02226">
    <property type="entry name" value="cupin_YdbB-like"/>
    <property type="match status" value="1"/>
</dbReference>
<dbReference type="EMBL" id="JBHSLD010000007">
    <property type="protein sequence ID" value="MFC5380981.1"/>
    <property type="molecule type" value="Genomic_DNA"/>
</dbReference>
<dbReference type="InterPro" id="IPR052044">
    <property type="entry name" value="PKS_Associated_Protein"/>
</dbReference>
<dbReference type="InterPro" id="IPR014710">
    <property type="entry name" value="RmlC-like_jellyroll"/>
</dbReference>
<protein>
    <submittedName>
        <fullName evidence="2">Cupin domain-containing protein</fullName>
    </submittedName>
</protein>
<dbReference type="Proteomes" id="UP001596122">
    <property type="component" value="Unassembled WGS sequence"/>
</dbReference>
<dbReference type="PANTHER" id="PTHR36114:SF1">
    <property type="entry name" value="16.7 KDA PROTEIN IN WHIE LOCUS"/>
    <property type="match status" value="1"/>
</dbReference>
<evidence type="ECO:0000313" key="2">
    <source>
        <dbReference type="EMBL" id="MFC5380981.1"/>
    </source>
</evidence>
<dbReference type="RefSeq" id="WP_340270854.1">
    <property type="nucleotide sequence ID" value="NZ_JBBEOG010000008.1"/>
</dbReference>
<evidence type="ECO:0000259" key="1">
    <source>
        <dbReference type="Pfam" id="PF07883"/>
    </source>
</evidence>
<sequence length="125" mass="14299">MDQPLNLDEAFERFDEHWEPRVVCRVNDYDVRIAKVAGDHAWHAHDDTDEFFLCLAGRLTIELRDRTVVLDPGDVFTVPRGAEHFPRAAEGTRILMLEPRGTATTGDRHDDIAHLRTTHGLDLDQ</sequence>
<dbReference type="PANTHER" id="PTHR36114">
    <property type="entry name" value="16.7 KDA PROTEIN IN WHIE LOCUS"/>
    <property type="match status" value="1"/>
</dbReference>